<feature type="non-terminal residue" evidence="3">
    <location>
        <position position="1"/>
    </location>
</feature>
<feature type="region of interest" description="Disordered" evidence="1">
    <location>
        <begin position="186"/>
        <end position="223"/>
    </location>
</feature>
<keyword evidence="2" id="KW-0472">Membrane</keyword>
<keyword evidence="2" id="KW-1133">Transmembrane helix</keyword>
<dbReference type="EMBL" id="BTSY01000006">
    <property type="protein sequence ID" value="GMT31924.1"/>
    <property type="molecule type" value="Genomic_DNA"/>
</dbReference>
<organism evidence="3 4">
    <name type="scientific">Pristionchus fissidentatus</name>
    <dbReference type="NCBI Taxonomy" id="1538716"/>
    <lineage>
        <taxon>Eukaryota</taxon>
        <taxon>Metazoa</taxon>
        <taxon>Ecdysozoa</taxon>
        <taxon>Nematoda</taxon>
        <taxon>Chromadorea</taxon>
        <taxon>Rhabditida</taxon>
        <taxon>Rhabditina</taxon>
        <taxon>Diplogasteromorpha</taxon>
        <taxon>Diplogasteroidea</taxon>
        <taxon>Neodiplogasteridae</taxon>
        <taxon>Pristionchus</taxon>
    </lineage>
</organism>
<keyword evidence="4" id="KW-1185">Reference proteome</keyword>
<feature type="compositionally biased region" description="Low complexity" evidence="1">
    <location>
        <begin position="186"/>
        <end position="200"/>
    </location>
</feature>
<accession>A0AAV5WIK3</accession>
<proteinExistence type="predicted"/>
<feature type="transmembrane region" description="Helical" evidence="2">
    <location>
        <begin position="85"/>
        <end position="107"/>
    </location>
</feature>
<name>A0AAV5WIK3_9BILA</name>
<feature type="non-terminal residue" evidence="3">
    <location>
        <position position="223"/>
    </location>
</feature>
<feature type="transmembrane region" description="Helical" evidence="2">
    <location>
        <begin position="119"/>
        <end position="140"/>
    </location>
</feature>
<comment type="caution">
    <text evidence="3">The sequence shown here is derived from an EMBL/GenBank/DDBJ whole genome shotgun (WGS) entry which is preliminary data.</text>
</comment>
<gene>
    <name evidence="3" type="ORF">PFISCL1PPCAC_23221</name>
</gene>
<evidence type="ECO:0000256" key="1">
    <source>
        <dbReference type="SAM" id="MobiDB-lite"/>
    </source>
</evidence>
<sequence>FAFVERSQAVLSTYRLSISTPIRAQFLIMFNAFTCTKMCAKPMVLVKFPLSQINQLLVAIGTQTLIVAFYLIYTIKHGLTNNNTGFFYASPLFGLICSISLLVISFIGTRNPRPKPLRILQALLIFYAVLFFAHCVMYVIQSIESQEMLHATGFIVALSSMALLGLSVTLTNFVLRSIDQEKADVGAGTSPATARASSAPVPSQPGDDGSPYPQMTRNPVPLP</sequence>
<evidence type="ECO:0000313" key="4">
    <source>
        <dbReference type="Proteomes" id="UP001432322"/>
    </source>
</evidence>
<evidence type="ECO:0000256" key="2">
    <source>
        <dbReference type="SAM" id="Phobius"/>
    </source>
</evidence>
<protein>
    <submittedName>
        <fullName evidence="3">Uncharacterized protein</fullName>
    </submittedName>
</protein>
<dbReference type="Proteomes" id="UP001432322">
    <property type="component" value="Unassembled WGS sequence"/>
</dbReference>
<feature type="transmembrane region" description="Helical" evidence="2">
    <location>
        <begin position="152"/>
        <end position="175"/>
    </location>
</feature>
<evidence type="ECO:0000313" key="3">
    <source>
        <dbReference type="EMBL" id="GMT31924.1"/>
    </source>
</evidence>
<dbReference type="AlphaFoldDB" id="A0AAV5WIK3"/>
<feature type="transmembrane region" description="Helical" evidence="2">
    <location>
        <begin position="52"/>
        <end position="73"/>
    </location>
</feature>
<reference evidence="3" key="1">
    <citation type="submission" date="2023-10" db="EMBL/GenBank/DDBJ databases">
        <title>Genome assembly of Pristionchus species.</title>
        <authorList>
            <person name="Yoshida K."/>
            <person name="Sommer R.J."/>
        </authorList>
    </citation>
    <scope>NUCLEOTIDE SEQUENCE</scope>
    <source>
        <strain evidence="3">RS5133</strain>
    </source>
</reference>
<keyword evidence="2" id="KW-0812">Transmembrane</keyword>